<evidence type="ECO:0000256" key="3">
    <source>
        <dbReference type="ARBA" id="ARBA00022833"/>
    </source>
</evidence>
<keyword evidence="1" id="KW-0479">Metal-binding</keyword>
<evidence type="ECO:0000259" key="4">
    <source>
        <dbReference type="Pfam" id="PF04500"/>
    </source>
</evidence>
<evidence type="ECO:0000256" key="2">
    <source>
        <dbReference type="ARBA" id="ARBA00022771"/>
    </source>
</evidence>
<keyword evidence="3" id="KW-0862">Zinc</keyword>
<dbReference type="OrthoDB" id="7739108at2759"/>
<keyword evidence="2" id="KW-0863">Zinc-finger</keyword>
<feature type="domain" description="FLYWCH-type" evidence="4">
    <location>
        <begin position="10"/>
        <end position="47"/>
    </location>
</feature>
<organism evidence="5 6">
    <name type="scientific">Neocallimastix californiae</name>
    <dbReference type="NCBI Taxonomy" id="1754190"/>
    <lineage>
        <taxon>Eukaryota</taxon>
        <taxon>Fungi</taxon>
        <taxon>Fungi incertae sedis</taxon>
        <taxon>Chytridiomycota</taxon>
        <taxon>Chytridiomycota incertae sedis</taxon>
        <taxon>Neocallimastigomycetes</taxon>
        <taxon>Neocallimastigales</taxon>
        <taxon>Neocallimastigaceae</taxon>
        <taxon>Neocallimastix</taxon>
    </lineage>
</organism>
<dbReference type="Gene3D" id="2.20.25.240">
    <property type="match status" value="1"/>
</dbReference>
<sequence length="106" mass="12595">MEENLIIDVNNSKVYKCTEYKKVNKCKSFIILNDKKEILKYDSSHNHPEKEYDVSLSIMKHKTKDGIEKSSIPFSIKIKPLYNIISKKWDLYVQNIIQINPKYQEI</sequence>
<protein>
    <recommendedName>
        <fullName evidence="4">FLYWCH-type domain-containing protein</fullName>
    </recommendedName>
</protein>
<dbReference type="Pfam" id="PF04500">
    <property type="entry name" value="FLYWCH"/>
    <property type="match status" value="1"/>
</dbReference>
<comment type="caution">
    <text evidence="5">The sequence shown here is derived from an EMBL/GenBank/DDBJ whole genome shotgun (WGS) entry which is preliminary data.</text>
</comment>
<dbReference type="AlphaFoldDB" id="A0A1Y2BZU9"/>
<reference evidence="5 6" key="1">
    <citation type="submission" date="2016-08" db="EMBL/GenBank/DDBJ databases">
        <title>A Parts List for Fungal Cellulosomes Revealed by Comparative Genomics.</title>
        <authorList>
            <consortium name="DOE Joint Genome Institute"/>
            <person name="Haitjema C.H."/>
            <person name="Gilmore S.P."/>
            <person name="Henske J.K."/>
            <person name="Solomon K.V."/>
            <person name="De Groot R."/>
            <person name="Kuo A."/>
            <person name="Mondo S.J."/>
            <person name="Salamov A.A."/>
            <person name="Labutti K."/>
            <person name="Zhao Z."/>
            <person name="Chiniquy J."/>
            <person name="Barry K."/>
            <person name="Brewer H.M."/>
            <person name="Purvine S.O."/>
            <person name="Wright A.T."/>
            <person name="Boxma B."/>
            <person name="Van Alen T."/>
            <person name="Hackstein J.H."/>
            <person name="Baker S.E."/>
            <person name="Grigoriev I.V."/>
            <person name="O'Malley M.A."/>
        </authorList>
    </citation>
    <scope>NUCLEOTIDE SEQUENCE [LARGE SCALE GENOMIC DNA]</scope>
    <source>
        <strain evidence="5 6">G1</strain>
    </source>
</reference>
<dbReference type="GO" id="GO:0008270">
    <property type="term" value="F:zinc ion binding"/>
    <property type="evidence" value="ECO:0007669"/>
    <property type="project" value="UniProtKB-KW"/>
</dbReference>
<name>A0A1Y2BZU9_9FUNG</name>
<dbReference type="InterPro" id="IPR007588">
    <property type="entry name" value="Znf_FLYWCH"/>
</dbReference>
<accession>A0A1Y2BZU9</accession>
<evidence type="ECO:0000256" key="1">
    <source>
        <dbReference type="ARBA" id="ARBA00022723"/>
    </source>
</evidence>
<dbReference type="EMBL" id="MCOG01000128">
    <property type="protein sequence ID" value="ORY40298.1"/>
    <property type="molecule type" value="Genomic_DNA"/>
</dbReference>
<evidence type="ECO:0000313" key="5">
    <source>
        <dbReference type="EMBL" id="ORY40298.1"/>
    </source>
</evidence>
<evidence type="ECO:0000313" key="6">
    <source>
        <dbReference type="Proteomes" id="UP000193920"/>
    </source>
</evidence>
<dbReference type="Proteomes" id="UP000193920">
    <property type="component" value="Unassembled WGS sequence"/>
</dbReference>
<keyword evidence="6" id="KW-1185">Reference proteome</keyword>
<proteinExistence type="predicted"/>
<gene>
    <name evidence="5" type="ORF">LY90DRAFT_510426</name>
</gene>